<dbReference type="SUPFAM" id="SSF54810">
    <property type="entry name" value="GMP synthetase C-terminal dimerisation domain"/>
    <property type="match status" value="2"/>
</dbReference>
<dbReference type="UniPathway" id="UPA00189">
    <property type="reaction ID" value="UER00296"/>
</dbReference>
<evidence type="ECO:0000259" key="12">
    <source>
        <dbReference type="PROSITE" id="PS51553"/>
    </source>
</evidence>
<dbReference type="EC" id="6.3.5.2" evidence="3"/>
<organism evidence="13 14">
    <name type="scientific">Leptospira ilyithenensis</name>
    <dbReference type="NCBI Taxonomy" id="2484901"/>
    <lineage>
        <taxon>Bacteria</taxon>
        <taxon>Pseudomonadati</taxon>
        <taxon>Spirochaetota</taxon>
        <taxon>Spirochaetia</taxon>
        <taxon>Leptospirales</taxon>
        <taxon>Leptospiraceae</taxon>
        <taxon>Leptospira</taxon>
    </lineage>
</organism>
<dbReference type="RefSeq" id="WP_135765171.1">
    <property type="nucleotide sequence ID" value="NZ_RQHV01000061.1"/>
</dbReference>
<dbReference type="PANTHER" id="PTHR11922">
    <property type="entry name" value="GMP SYNTHASE-RELATED"/>
    <property type="match status" value="1"/>
</dbReference>
<evidence type="ECO:0000256" key="9">
    <source>
        <dbReference type="ARBA" id="ARBA00022962"/>
    </source>
</evidence>
<dbReference type="InterPro" id="IPR025777">
    <property type="entry name" value="GMPS_ATP_PPase_dom"/>
</dbReference>
<dbReference type="Gene3D" id="3.40.50.620">
    <property type="entry name" value="HUPs"/>
    <property type="match status" value="1"/>
</dbReference>
<gene>
    <name evidence="13" type="ORF">EHS11_14935</name>
</gene>
<dbReference type="GO" id="GO:0005829">
    <property type="term" value="C:cytosol"/>
    <property type="evidence" value="ECO:0007669"/>
    <property type="project" value="TreeGrafter"/>
</dbReference>
<accession>A0A4R9LML6</accession>
<comment type="caution">
    <text evidence="13">The sequence shown here is derived from an EMBL/GenBank/DDBJ whole genome shotgun (WGS) entry which is preliminary data.</text>
</comment>
<name>A0A4R9LML6_9LEPT</name>
<dbReference type="PANTHER" id="PTHR11922:SF2">
    <property type="entry name" value="GMP SYNTHASE [GLUTAMINE-HYDROLYZING]"/>
    <property type="match status" value="1"/>
</dbReference>
<sequence>MKSDKKIAVIDFGSQYTHLLASRIRRLGAYTEILSNEEPLSVYSSYAGIVLSGGPSSVYEEGAPLLPKEFFQLAVPILGICYGHQLLMKTLGGEVVTSSSKEYGPATLNLISGKKSKLTDRVSVHSKVWMSHGDEVTKLPDGFEIMGDSDNCRYAFVSDESKNYFGIQFHPEVTHSEEGETILENFIRICGLANSWSLTSFLEREIDLLKKKVPSDKNVFLLVSGGVDSSVAYLLLAKALGKDRVKGLLVDTGFMRKNEVSDLKENLDKLGFDLTIWDESSEFYRLLADKSEPEEKRKIVGDQFLEAQSKAVKSLGLDSENWILGQGTIYPDTIESGGTKHSHKIKTHHNRVPAIQKLIESGKIIEPIAELYKDEVRLLGKLLGLPDLWIERHPFPGPGLVVRMIASQETKDKNGEAEALSLAKGFDPKANVGVLPIQSVGVQGDQRSYAHCAVLNDFTKDWKQLEELSIQITNGIKAINRVVFAPDLPVLPERFFYNQIRMDKFHSDLLRDADSIVTEHLYKEKIHTEIWQMPVVLVPVGLRSDSFGIVLRPVESQEAMTANFYQMNREILSRITSEILKIPGISLVLYDLTHKPPGTIEWE</sequence>
<keyword evidence="9" id="KW-0315">Glutamine amidotransferase</keyword>
<dbReference type="SUPFAM" id="SSF52402">
    <property type="entry name" value="Adenine nucleotide alpha hydrolases-like"/>
    <property type="match status" value="1"/>
</dbReference>
<evidence type="ECO:0000256" key="7">
    <source>
        <dbReference type="ARBA" id="ARBA00022755"/>
    </source>
</evidence>
<evidence type="ECO:0000256" key="3">
    <source>
        <dbReference type="ARBA" id="ARBA00012746"/>
    </source>
</evidence>
<dbReference type="GO" id="GO:0003921">
    <property type="term" value="F:GMP synthase activity"/>
    <property type="evidence" value="ECO:0007669"/>
    <property type="project" value="InterPro"/>
</dbReference>
<dbReference type="Proteomes" id="UP000298264">
    <property type="component" value="Unassembled WGS sequence"/>
</dbReference>
<evidence type="ECO:0000313" key="13">
    <source>
        <dbReference type="EMBL" id="TGN08214.1"/>
    </source>
</evidence>
<dbReference type="InterPro" id="IPR014729">
    <property type="entry name" value="Rossmann-like_a/b/a_fold"/>
</dbReference>
<dbReference type="AlphaFoldDB" id="A0A4R9LML6"/>
<proteinExistence type="predicted"/>
<evidence type="ECO:0000256" key="4">
    <source>
        <dbReference type="ARBA" id="ARBA00022598"/>
    </source>
</evidence>
<dbReference type="CDD" id="cd01742">
    <property type="entry name" value="GATase1_GMP_Synthase"/>
    <property type="match status" value="1"/>
</dbReference>
<protein>
    <recommendedName>
        <fullName evidence="3">GMP synthase (glutamine-hydrolyzing)</fullName>
        <ecNumber evidence="3">6.3.5.2</ecNumber>
    </recommendedName>
    <alternativeName>
        <fullName evidence="10">GMP synthetase</fullName>
    </alternativeName>
</protein>
<keyword evidence="6 11" id="KW-0332">GMP biosynthesis</keyword>
<keyword evidence="7 11" id="KW-0658">Purine biosynthesis</keyword>
<comment type="function">
    <text evidence="1">Catalyzes the synthesis of GMP from XMP.</text>
</comment>
<dbReference type="PRINTS" id="PR00097">
    <property type="entry name" value="ANTSNTHASEII"/>
</dbReference>
<dbReference type="SUPFAM" id="SSF52317">
    <property type="entry name" value="Class I glutamine amidotransferase-like"/>
    <property type="match status" value="1"/>
</dbReference>
<keyword evidence="5 11" id="KW-0547">Nucleotide-binding</keyword>
<evidence type="ECO:0000256" key="6">
    <source>
        <dbReference type="ARBA" id="ARBA00022749"/>
    </source>
</evidence>
<feature type="binding site" evidence="11">
    <location>
        <begin position="224"/>
        <end position="230"/>
    </location>
    <ligand>
        <name>ATP</name>
        <dbReference type="ChEBI" id="CHEBI:30616"/>
    </ligand>
</feature>
<dbReference type="InterPro" id="IPR029062">
    <property type="entry name" value="Class_I_gatase-like"/>
</dbReference>
<dbReference type="PRINTS" id="PR00096">
    <property type="entry name" value="GATASE"/>
</dbReference>
<reference evidence="13" key="1">
    <citation type="journal article" date="2019" name="PLoS Negl. Trop. Dis.">
        <title>Revisiting the worldwide diversity of Leptospira species in the environment.</title>
        <authorList>
            <person name="Vincent A.T."/>
            <person name="Schiettekatte O."/>
            <person name="Bourhy P."/>
            <person name="Veyrier F.J."/>
            <person name="Picardeau M."/>
        </authorList>
    </citation>
    <scope>NUCLEOTIDE SEQUENCE [LARGE SCALE GENOMIC DNA]</scope>
    <source>
        <strain evidence="13">201400974</strain>
    </source>
</reference>
<evidence type="ECO:0000256" key="11">
    <source>
        <dbReference type="PROSITE-ProRule" id="PRU00886"/>
    </source>
</evidence>
<dbReference type="Pfam" id="PF00117">
    <property type="entry name" value="GATase"/>
    <property type="match status" value="1"/>
</dbReference>
<dbReference type="Gene3D" id="3.40.50.880">
    <property type="match status" value="1"/>
</dbReference>
<dbReference type="FunFam" id="3.40.50.880:FF:000047">
    <property type="entry name" value="GMP synthase [glutamine-hydrolyzing] subunit A"/>
    <property type="match status" value="1"/>
</dbReference>
<keyword evidence="8 11" id="KW-0067">ATP-binding</keyword>
<dbReference type="GO" id="GO:0005524">
    <property type="term" value="F:ATP binding"/>
    <property type="evidence" value="ECO:0007669"/>
    <property type="project" value="UniProtKB-UniRule"/>
</dbReference>
<dbReference type="Gene3D" id="3.30.300.10">
    <property type="match status" value="2"/>
</dbReference>
<dbReference type="InterPro" id="IPR017926">
    <property type="entry name" value="GATASE"/>
</dbReference>
<dbReference type="CDD" id="cd01997">
    <property type="entry name" value="GMP_synthase_C"/>
    <property type="match status" value="1"/>
</dbReference>
<evidence type="ECO:0000256" key="1">
    <source>
        <dbReference type="ARBA" id="ARBA00002332"/>
    </source>
</evidence>
<dbReference type="Pfam" id="PF02540">
    <property type="entry name" value="NAD_synthase"/>
    <property type="match status" value="1"/>
</dbReference>
<dbReference type="InterPro" id="IPR001674">
    <property type="entry name" value="GMP_synth_C"/>
</dbReference>
<comment type="pathway">
    <text evidence="2">Purine metabolism; GMP biosynthesis; GMP from XMP (L-Gln route): step 1/1.</text>
</comment>
<dbReference type="InterPro" id="IPR022310">
    <property type="entry name" value="NAD/GMP_synthase"/>
</dbReference>
<dbReference type="PROSITE" id="PS51553">
    <property type="entry name" value="GMPS_ATP_PPASE"/>
    <property type="match status" value="1"/>
</dbReference>
<evidence type="ECO:0000256" key="10">
    <source>
        <dbReference type="ARBA" id="ARBA00030464"/>
    </source>
</evidence>
<evidence type="ECO:0000313" key="14">
    <source>
        <dbReference type="Proteomes" id="UP000298264"/>
    </source>
</evidence>
<dbReference type="InterPro" id="IPR004739">
    <property type="entry name" value="GMP_synth_GATase"/>
</dbReference>
<keyword evidence="14" id="KW-1185">Reference proteome</keyword>
<dbReference type="NCBIfam" id="NF000848">
    <property type="entry name" value="PRK00074.1"/>
    <property type="match status" value="1"/>
</dbReference>
<dbReference type="EMBL" id="RQHV01000061">
    <property type="protein sequence ID" value="TGN08214.1"/>
    <property type="molecule type" value="Genomic_DNA"/>
</dbReference>
<dbReference type="Pfam" id="PF00958">
    <property type="entry name" value="GMP_synt_C"/>
    <property type="match status" value="1"/>
</dbReference>
<feature type="domain" description="GMPS ATP-PPase" evidence="12">
    <location>
        <begin position="196"/>
        <end position="392"/>
    </location>
</feature>
<keyword evidence="4 13" id="KW-0436">Ligase</keyword>
<evidence type="ECO:0000256" key="8">
    <source>
        <dbReference type="ARBA" id="ARBA00022840"/>
    </source>
</evidence>
<dbReference type="OrthoDB" id="9802219at2"/>
<dbReference type="PRINTS" id="PR00099">
    <property type="entry name" value="CPSGATASE"/>
</dbReference>
<dbReference type="PROSITE" id="PS51273">
    <property type="entry name" value="GATASE_TYPE_1"/>
    <property type="match status" value="1"/>
</dbReference>
<dbReference type="NCBIfam" id="TIGR00888">
    <property type="entry name" value="guaA_Nterm"/>
    <property type="match status" value="1"/>
</dbReference>
<evidence type="ECO:0000256" key="2">
    <source>
        <dbReference type="ARBA" id="ARBA00005153"/>
    </source>
</evidence>
<evidence type="ECO:0000256" key="5">
    <source>
        <dbReference type="ARBA" id="ARBA00022741"/>
    </source>
</evidence>